<dbReference type="RefSeq" id="WP_153270699.1">
    <property type="nucleotide sequence ID" value="NZ_CP043498.1"/>
</dbReference>
<dbReference type="GO" id="GO:0043190">
    <property type="term" value="C:ATP-binding cassette (ABC) transporter complex"/>
    <property type="evidence" value="ECO:0007669"/>
    <property type="project" value="InterPro"/>
</dbReference>
<feature type="transmembrane region" description="Helical" evidence="8">
    <location>
        <begin position="183"/>
        <end position="203"/>
    </location>
</feature>
<protein>
    <submittedName>
        <fullName evidence="10">Amino acid ABC transporter permease</fullName>
    </submittedName>
</protein>
<dbReference type="Proteomes" id="UP000326881">
    <property type="component" value="Chromosome"/>
</dbReference>
<dbReference type="EMBL" id="CP043498">
    <property type="protein sequence ID" value="QFY60457.1"/>
    <property type="molecule type" value="Genomic_DNA"/>
</dbReference>
<feature type="transmembrane region" description="Helical" evidence="8">
    <location>
        <begin position="141"/>
        <end position="163"/>
    </location>
</feature>
<keyword evidence="6 8" id="KW-1133">Transmembrane helix</keyword>
<evidence type="ECO:0000256" key="5">
    <source>
        <dbReference type="ARBA" id="ARBA00022692"/>
    </source>
</evidence>
<dbReference type="NCBIfam" id="TIGR01726">
    <property type="entry name" value="HEQRo_perm_3TM"/>
    <property type="match status" value="1"/>
</dbReference>
<feature type="transmembrane region" description="Helical" evidence="8">
    <location>
        <begin position="54"/>
        <end position="79"/>
    </location>
</feature>
<comment type="subcellular location">
    <subcellularLocation>
        <location evidence="1">Cell inner membrane</location>
        <topology evidence="1">Multi-pass membrane protein</topology>
    </subcellularLocation>
    <subcellularLocation>
        <location evidence="8">Cell membrane</location>
        <topology evidence="8">Multi-pass membrane protein</topology>
    </subcellularLocation>
</comment>
<accession>A0A5Q0C941</accession>
<evidence type="ECO:0000256" key="8">
    <source>
        <dbReference type="RuleBase" id="RU363032"/>
    </source>
</evidence>
<keyword evidence="4" id="KW-1003">Cell membrane</keyword>
<evidence type="ECO:0000256" key="6">
    <source>
        <dbReference type="ARBA" id="ARBA00022989"/>
    </source>
</evidence>
<dbReference type="GO" id="GO:0006865">
    <property type="term" value="P:amino acid transport"/>
    <property type="evidence" value="ECO:0007669"/>
    <property type="project" value="TreeGrafter"/>
</dbReference>
<evidence type="ECO:0000256" key="4">
    <source>
        <dbReference type="ARBA" id="ARBA00022475"/>
    </source>
</evidence>
<dbReference type="SUPFAM" id="SSF161098">
    <property type="entry name" value="MetI-like"/>
    <property type="match status" value="1"/>
</dbReference>
<proteinExistence type="inferred from homology"/>
<dbReference type="InterPro" id="IPR035906">
    <property type="entry name" value="MetI-like_sf"/>
</dbReference>
<sequence length="221" mass="24358">MREFSFLDVWQLIQAAEWTVILSLLAFIGGGLVGVAITLMRISRISIVRRIAQLYILVLQGTPLLIQIFLAYFGLALLGIDLPPIVAAAIALTAYASAFFGEIWRGAVESIPKPQWEGSASLGLTRFEQIRYVIAPQAMRVALPPTVGFAVQIVKNTSLAAIIGLTEVTRIAQFINNVLIDPITIFGTAAAIYFALCFPLSVLSRYFERRLHVDRPSFKSF</sequence>
<evidence type="ECO:0000313" key="11">
    <source>
        <dbReference type="Proteomes" id="UP000326881"/>
    </source>
</evidence>
<keyword evidence="7 8" id="KW-0472">Membrane</keyword>
<feature type="transmembrane region" description="Helical" evidence="8">
    <location>
        <begin position="85"/>
        <end position="104"/>
    </location>
</feature>
<evidence type="ECO:0000256" key="1">
    <source>
        <dbReference type="ARBA" id="ARBA00004429"/>
    </source>
</evidence>
<keyword evidence="3 8" id="KW-0813">Transport</keyword>
<evidence type="ECO:0000259" key="9">
    <source>
        <dbReference type="PROSITE" id="PS50928"/>
    </source>
</evidence>
<feature type="transmembrane region" description="Helical" evidence="8">
    <location>
        <begin position="20"/>
        <end position="42"/>
    </location>
</feature>
<dbReference type="OrthoDB" id="7255919at2"/>
<keyword evidence="11" id="KW-1185">Reference proteome</keyword>
<organism evidence="10 11">
    <name type="scientific">Rhizobium grahamii</name>
    <dbReference type="NCBI Taxonomy" id="1120045"/>
    <lineage>
        <taxon>Bacteria</taxon>
        <taxon>Pseudomonadati</taxon>
        <taxon>Pseudomonadota</taxon>
        <taxon>Alphaproteobacteria</taxon>
        <taxon>Hyphomicrobiales</taxon>
        <taxon>Rhizobiaceae</taxon>
        <taxon>Rhizobium/Agrobacterium group</taxon>
        <taxon>Rhizobium</taxon>
    </lineage>
</organism>
<evidence type="ECO:0000313" key="10">
    <source>
        <dbReference type="EMBL" id="QFY60457.1"/>
    </source>
</evidence>
<gene>
    <name evidence="10" type="ORF">FZ934_08450</name>
</gene>
<dbReference type="GO" id="GO:0022857">
    <property type="term" value="F:transmembrane transporter activity"/>
    <property type="evidence" value="ECO:0007669"/>
    <property type="project" value="InterPro"/>
</dbReference>
<dbReference type="PANTHER" id="PTHR30614:SF34">
    <property type="entry name" value="BLR6398 PROTEIN"/>
    <property type="match status" value="1"/>
</dbReference>
<dbReference type="InterPro" id="IPR010065">
    <property type="entry name" value="AA_ABC_transptr_permease_3TM"/>
</dbReference>
<comment type="similarity">
    <text evidence="2">Belongs to the binding-protein-dependent transport system permease family. HisMQ subfamily.</text>
</comment>
<keyword evidence="5 8" id="KW-0812">Transmembrane</keyword>
<dbReference type="AlphaFoldDB" id="A0A5Q0C941"/>
<dbReference type="CDD" id="cd06261">
    <property type="entry name" value="TM_PBP2"/>
    <property type="match status" value="1"/>
</dbReference>
<dbReference type="Pfam" id="PF00528">
    <property type="entry name" value="BPD_transp_1"/>
    <property type="match status" value="1"/>
</dbReference>
<dbReference type="Gene3D" id="1.10.3720.10">
    <property type="entry name" value="MetI-like"/>
    <property type="match status" value="1"/>
</dbReference>
<evidence type="ECO:0000256" key="2">
    <source>
        <dbReference type="ARBA" id="ARBA00010072"/>
    </source>
</evidence>
<dbReference type="InterPro" id="IPR043429">
    <property type="entry name" value="ArtM/GltK/GlnP/TcyL/YhdX-like"/>
</dbReference>
<feature type="domain" description="ABC transmembrane type-1" evidence="9">
    <location>
        <begin position="16"/>
        <end position="204"/>
    </location>
</feature>
<dbReference type="PROSITE" id="PS50928">
    <property type="entry name" value="ABC_TM1"/>
    <property type="match status" value="1"/>
</dbReference>
<evidence type="ECO:0000256" key="3">
    <source>
        <dbReference type="ARBA" id="ARBA00022448"/>
    </source>
</evidence>
<evidence type="ECO:0000256" key="7">
    <source>
        <dbReference type="ARBA" id="ARBA00023136"/>
    </source>
</evidence>
<dbReference type="InterPro" id="IPR000515">
    <property type="entry name" value="MetI-like"/>
</dbReference>
<dbReference type="PANTHER" id="PTHR30614">
    <property type="entry name" value="MEMBRANE COMPONENT OF AMINO ACID ABC TRANSPORTER"/>
    <property type="match status" value="1"/>
</dbReference>
<dbReference type="KEGG" id="rgr:FZ934_08450"/>
<reference evidence="10 11" key="1">
    <citation type="submission" date="2019-08" db="EMBL/GenBank/DDBJ databases">
        <title>Prosopis cineraria nodule microbiome.</title>
        <authorList>
            <person name="Ali R."/>
            <person name="Chaluvadi S.R."/>
            <person name="Wang X."/>
        </authorList>
    </citation>
    <scope>NUCLEOTIDE SEQUENCE [LARGE SCALE GENOMIC DNA]</scope>
    <source>
        <strain evidence="10 11">BG7</strain>
    </source>
</reference>
<name>A0A5Q0C941_9HYPH</name>